<proteinExistence type="predicted"/>
<evidence type="ECO:0000259" key="4">
    <source>
        <dbReference type="PROSITE" id="PS00022"/>
    </source>
</evidence>
<dbReference type="InterPro" id="IPR050969">
    <property type="entry name" value="Dev_Signal_Modulators"/>
</dbReference>
<dbReference type="GO" id="GO:0005576">
    <property type="term" value="C:extracellular region"/>
    <property type="evidence" value="ECO:0007669"/>
    <property type="project" value="TreeGrafter"/>
</dbReference>
<feature type="region of interest" description="Disordered" evidence="3">
    <location>
        <begin position="274"/>
        <end position="300"/>
    </location>
</feature>
<evidence type="ECO:0000256" key="1">
    <source>
        <dbReference type="ARBA" id="ARBA00022729"/>
    </source>
</evidence>
<evidence type="ECO:0000256" key="2">
    <source>
        <dbReference type="ARBA" id="ARBA00023157"/>
    </source>
</evidence>
<protein>
    <submittedName>
        <fullName evidence="7">EGF-like domain-containing protein</fullName>
    </submittedName>
</protein>
<keyword evidence="1" id="KW-0732">Signal</keyword>
<evidence type="ECO:0000313" key="7">
    <source>
        <dbReference type="WBParaSite" id="HDID_0001075601-mRNA-1"/>
    </source>
</evidence>
<organism evidence="7">
    <name type="scientific">Hymenolepis diminuta</name>
    <name type="common">Rat tapeworm</name>
    <dbReference type="NCBI Taxonomy" id="6216"/>
    <lineage>
        <taxon>Eukaryota</taxon>
        <taxon>Metazoa</taxon>
        <taxon>Spiralia</taxon>
        <taxon>Lophotrochozoa</taxon>
        <taxon>Platyhelminthes</taxon>
        <taxon>Cestoda</taxon>
        <taxon>Eucestoda</taxon>
        <taxon>Cyclophyllidea</taxon>
        <taxon>Hymenolepididae</taxon>
        <taxon>Hymenolepis</taxon>
    </lineage>
</organism>
<dbReference type="Proteomes" id="UP000274504">
    <property type="component" value="Unassembled WGS sequence"/>
</dbReference>
<dbReference type="GO" id="GO:0005102">
    <property type="term" value="F:signaling receptor binding"/>
    <property type="evidence" value="ECO:0007669"/>
    <property type="project" value="TreeGrafter"/>
</dbReference>
<keyword evidence="2" id="KW-1015">Disulfide bond</keyword>
<dbReference type="STRING" id="6216.A0A0R3SYB1"/>
<dbReference type="FunFam" id="2.10.25.10:FF:000020">
    <property type="entry name" value="Latent-transforming growth factor beta-binding protein 1"/>
    <property type="match status" value="1"/>
</dbReference>
<name>A0A0R3SYB1_HYMDI</name>
<evidence type="ECO:0000256" key="3">
    <source>
        <dbReference type="SAM" id="MobiDB-lite"/>
    </source>
</evidence>
<reference evidence="5 6" key="2">
    <citation type="submission" date="2018-11" db="EMBL/GenBank/DDBJ databases">
        <authorList>
            <consortium name="Pathogen Informatics"/>
        </authorList>
    </citation>
    <scope>NUCLEOTIDE SEQUENCE [LARGE SCALE GENOMIC DNA]</scope>
</reference>
<reference evidence="7" key="1">
    <citation type="submission" date="2017-02" db="UniProtKB">
        <authorList>
            <consortium name="WormBaseParasite"/>
        </authorList>
    </citation>
    <scope>IDENTIFICATION</scope>
</reference>
<dbReference type="PROSITE" id="PS00022">
    <property type="entry name" value="EGF_1"/>
    <property type="match status" value="1"/>
</dbReference>
<dbReference type="GO" id="GO:0009986">
    <property type="term" value="C:cell surface"/>
    <property type="evidence" value="ECO:0007669"/>
    <property type="project" value="TreeGrafter"/>
</dbReference>
<gene>
    <name evidence="5" type="ORF">HDID_LOCUS10754</name>
</gene>
<dbReference type="AlphaFoldDB" id="A0A0R3SYB1"/>
<dbReference type="PANTHER" id="PTHR14949:SF56">
    <property type="entry name" value="EGF-LIKE-DOMAIN, MULTIPLE 7"/>
    <property type="match status" value="1"/>
</dbReference>
<dbReference type="EMBL" id="UYSG01011897">
    <property type="protein sequence ID" value="VDL63932.1"/>
    <property type="molecule type" value="Genomic_DNA"/>
</dbReference>
<dbReference type="InterPro" id="IPR000742">
    <property type="entry name" value="EGF"/>
</dbReference>
<dbReference type="PANTHER" id="PTHR14949">
    <property type="entry name" value="EGF-LIKE-DOMAIN, MULTIPLE 7, 8"/>
    <property type="match status" value="1"/>
</dbReference>
<dbReference type="Gene3D" id="2.10.25.10">
    <property type="entry name" value="Laminin"/>
    <property type="match status" value="1"/>
</dbReference>
<dbReference type="WBParaSite" id="HDID_0001075601-mRNA-1">
    <property type="protein sequence ID" value="HDID_0001075601-mRNA-1"/>
    <property type="gene ID" value="HDID_0001075601"/>
</dbReference>
<feature type="domain" description="EGF-like" evidence="4">
    <location>
        <begin position="428"/>
        <end position="439"/>
    </location>
</feature>
<evidence type="ECO:0000313" key="6">
    <source>
        <dbReference type="Proteomes" id="UP000274504"/>
    </source>
</evidence>
<accession>A0A0R3SYB1</accession>
<dbReference type="OrthoDB" id="9998011at2759"/>
<evidence type="ECO:0000313" key="5">
    <source>
        <dbReference type="EMBL" id="VDL63932.1"/>
    </source>
</evidence>
<feature type="compositionally biased region" description="Polar residues" evidence="3">
    <location>
        <begin position="277"/>
        <end position="287"/>
    </location>
</feature>
<sequence length="578" mass="64761">MNITYYYCPAESCQSSGELLADSVQRSKETSRFIVPFHFVALTSRNILPFPESATWPSYQGVGEFWSEKTVVRLEPEVQKWRADTSYFDLIEIKDPLGNTVQQRRDVKTLEALNLSYSLISGAAEGRWVIVTRVREEMRKIYFHVGYDVLLPFQAQIAVQKEIKAVDVNVTFSSKKTRRQQDSKKLIPKNKCKSNHESFTRQCMLFNGVIDRSPCVNITTNITKHGFPVFGNVIYRNYGSSTKDLVLIVRKETHSSYGLMFPDTTFKTLVRQVKPSDGSNGNESSKINGHDSSQRWISMPPPRQDLEAYKSLELWDENRGLEIQTRVVEKQKITSPGEVKLQVFSNEHLPDNMTLILHFLKRGQLTTRTLKLQPNYTYTSGGSDYGHHEWIENGDIICTSGWTGPNCLTPVCNEGCAKGGICVAPNRCTCKPGCNGESCEICVARSGCRDGDCVKGGDCVCHKRFEDNRCEKATVDIGKMTRPGDIEKGSKGKKVGSAGITDSTPRRTVFKHVANLEFDSDFGPELRAVVFISIEGRIASDYLQIENIPSCSSSALAETSQSGGGLEFSKKLQLLENW</sequence>